<dbReference type="AlphaFoldDB" id="A0AAW0B733"/>
<organism evidence="1 2">
    <name type="scientific">Favolaschia claudopus</name>
    <dbReference type="NCBI Taxonomy" id="2862362"/>
    <lineage>
        <taxon>Eukaryota</taxon>
        <taxon>Fungi</taxon>
        <taxon>Dikarya</taxon>
        <taxon>Basidiomycota</taxon>
        <taxon>Agaricomycotina</taxon>
        <taxon>Agaricomycetes</taxon>
        <taxon>Agaricomycetidae</taxon>
        <taxon>Agaricales</taxon>
        <taxon>Marasmiineae</taxon>
        <taxon>Mycenaceae</taxon>
        <taxon>Favolaschia</taxon>
    </lineage>
</organism>
<comment type="caution">
    <text evidence="1">The sequence shown here is derived from an EMBL/GenBank/DDBJ whole genome shotgun (WGS) entry which is preliminary data.</text>
</comment>
<evidence type="ECO:0000313" key="2">
    <source>
        <dbReference type="Proteomes" id="UP001362999"/>
    </source>
</evidence>
<sequence>GLLEAYCPTAFEALEDQKAQLLSYDPDAVYPCETSVFSAITLELGGPHRILSPFGPHGHFDPSTWCIITSLGIYDFRLGGHIILWDIGWVLQFPPGASILLPPGLVRYSFVKVRPHESRYLLIQFAGSGIRRFFENGERKDEEFAAEATRDEFVEREAKRRESHLGALASFELVETLPQGMGTYTYRGQNPPPAPFAFP</sequence>
<gene>
    <name evidence="1" type="ORF">R3P38DRAFT_2532923</name>
</gene>
<reference evidence="1 2" key="1">
    <citation type="journal article" date="2024" name="J Genomics">
        <title>Draft genome sequencing and assembly of Favolaschia claudopus CIRM-BRFM 2984 isolated from oak limbs.</title>
        <authorList>
            <person name="Navarro D."/>
            <person name="Drula E."/>
            <person name="Chaduli D."/>
            <person name="Cazenave R."/>
            <person name="Ahrendt S."/>
            <person name="Wang J."/>
            <person name="Lipzen A."/>
            <person name="Daum C."/>
            <person name="Barry K."/>
            <person name="Grigoriev I.V."/>
            <person name="Favel A."/>
            <person name="Rosso M.N."/>
            <person name="Martin F."/>
        </authorList>
    </citation>
    <scope>NUCLEOTIDE SEQUENCE [LARGE SCALE GENOMIC DNA]</scope>
    <source>
        <strain evidence="1 2">CIRM-BRFM 2984</strain>
    </source>
</reference>
<dbReference type="EMBL" id="JAWWNJ010000037">
    <property type="protein sequence ID" value="KAK7022082.1"/>
    <property type="molecule type" value="Genomic_DNA"/>
</dbReference>
<accession>A0AAW0B733</accession>
<protein>
    <submittedName>
        <fullName evidence="1">Uncharacterized protein</fullName>
    </submittedName>
</protein>
<dbReference type="Proteomes" id="UP001362999">
    <property type="component" value="Unassembled WGS sequence"/>
</dbReference>
<evidence type="ECO:0000313" key="1">
    <source>
        <dbReference type="EMBL" id="KAK7022082.1"/>
    </source>
</evidence>
<proteinExistence type="predicted"/>
<feature type="non-terminal residue" evidence="1">
    <location>
        <position position="1"/>
    </location>
</feature>
<name>A0AAW0B733_9AGAR</name>
<keyword evidence="2" id="KW-1185">Reference proteome</keyword>